<proteinExistence type="inferred from homology"/>
<dbReference type="Pfam" id="PF01545">
    <property type="entry name" value="Cation_efflux"/>
    <property type="match status" value="1"/>
</dbReference>
<keyword evidence="9 11" id="KW-0472">Membrane</keyword>
<evidence type="ECO:0000256" key="6">
    <source>
        <dbReference type="ARBA" id="ARBA00022833"/>
    </source>
</evidence>
<feature type="transmembrane region" description="Helical" evidence="11">
    <location>
        <begin position="200"/>
        <end position="225"/>
    </location>
</feature>
<dbReference type="InterPro" id="IPR058533">
    <property type="entry name" value="Cation_efflux_TM"/>
</dbReference>
<dbReference type="EMBL" id="CALNXI010000068">
    <property type="protein sequence ID" value="CAH3017695.1"/>
    <property type="molecule type" value="Genomic_DNA"/>
</dbReference>
<evidence type="ECO:0000256" key="3">
    <source>
        <dbReference type="ARBA" id="ARBA00008731"/>
    </source>
</evidence>
<keyword evidence="6" id="KW-0862">Zinc</keyword>
<keyword evidence="8" id="KW-0770">Synapse</keyword>
<feature type="transmembrane region" description="Helical" evidence="11">
    <location>
        <begin position="98"/>
        <end position="118"/>
    </location>
</feature>
<evidence type="ECO:0000256" key="2">
    <source>
        <dbReference type="ARBA" id="ARBA00004644"/>
    </source>
</evidence>
<evidence type="ECO:0000256" key="5">
    <source>
        <dbReference type="ARBA" id="ARBA00022753"/>
    </source>
</evidence>
<feature type="transmembrane region" description="Helical" evidence="11">
    <location>
        <begin position="237"/>
        <end position="260"/>
    </location>
</feature>
<dbReference type="Gene3D" id="1.20.1510.10">
    <property type="entry name" value="Cation efflux protein transmembrane domain"/>
    <property type="match status" value="1"/>
</dbReference>
<keyword evidence="14" id="KW-1185">Reference proteome</keyword>
<dbReference type="PANTHER" id="PTHR31937">
    <property type="entry name" value="TRANSMEMBRANE PROTEIN 163"/>
    <property type="match status" value="1"/>
</dbReference>
<evidence type="ECO:0000313" key="13">
    <source>
        <dbReference type="EMBL" id="CAH3017695.1"/>
    </source>
</evidence>
<name>A0ABN8LKY8_9CNID</name>
<gene>
    <name evidence="13" type="ORF">PEVE_00039031</name>
</gene>
<evidence type="ECO:0000313" key="14">
    <source>
        <dbReference type="Proteomes" id="UP001159427"/>
    </source>
</evidence>
<evidence type="ECO:0000256" key="4">
    <source>
        <dbReference type="ARBA" id="ARBA00022692"/>
    </source>
</evidence>
<organism evidence="13 14">
    <name type="scientific">Porites evermanni</name>
    <dbReference type="NCBI Taxonomy" id="104178"/>
    <lineage>
        <taxon>Eukaryota</taxon>
        <taxon>Metazoa</taxon>
        <taxon>Cnidaria</taxon>
        <taxon>Anthozoa</taxon>
        <taxon>Hexacorallia</taxon>
        <taxon>Scleractinia</taxon>
        <taxon>Fungiina</taxon>
        <taxon>Poritidae</taxon>
        <taxon>Porites</taxon>
    </lineage>
</organism>
<keyword evidence="10" id="KW-0968">Cytoplasmic vesicle</keyword>
<comment type="subcellular location">
    <subcellularLocation>
        <location evidence="2">Cytoplasmic vesicle</location>
        <location evidence="2">Secretory vesicle</location>
        <location evidence="2">Synaptic vesicle membrane</location>
        <topology evidence="2">Multi-pass membrane protein</topology>
    </subcellularLocation>
    <subcellularLocation>
        <location evidence="1">Early endosome membrane</location>
    </subcellularLocation>
</comment>
<evidence type="ECO:0000256" key="7">
    <source>
        <dbReference type="ARBA" id="ARBA00022989"/>
    </source>
</evidence>
<feature type="domain" description="Cation efflux protein transmembrane" evidence="12">
    <location>
        <begin position="74"/>
        <end position="256"/>
    </location>
</feature>
<dbReference type="SUPFAM" id="SSF161111">
    <property type="entry name" value="Cation efflux protein transmembrane domain-like"/>
    <property type="match status" value="1"/>
</dbReference>
<dbReference type="Proteomes" id="UP001159427">
    <property type="component" value="Unassembled WGS sequence"/>
</dbReference>
<comment type="similarity">
    <text evidence="3">Belongs to the TMEM163 family.</text>
</comment>
<reference evidence="13 14" key="1">
    <citation type="submission" date="2022-05" db="EMBL/GenBank/DDBJ databases">
        <authorList>
            <consortium name="Genoscope - CEA"/>
            <person name="William W."/>
        </authorList>
    </citation>
    <scope>NUCLEOTIDE SEQUENCE [LARGE SCALE GENOMIC DNA]</scope>
</reference>
<dbReference type="InterPro" id="IPR027469">
    <property type="entry name" value="Cation_efflux_TMD_sf"/>
</dbReference>
<evidence type="ECO:0000256" key="10">
    <source>
        <dbReference type="ARBA" id="ARBA00023329"/>
    </source>
</evidence>
<accession>A0ABN8LKY8</accession>
<evidence type="ECO:0000256" key="11">
    <source>
        <dbReference type="SAM" id="Phobius"/>
    </source>
</evidence>
<protein>
    <recommendedName>
        <fullName evidence="12">Cation efflux protein transmembrane domain-containing protein</fullName>
    </recommendedName>
</protein>
<evidence type="ECO:0000256" key="8">
    <source>
        <dbReference type="ARBA" id="ARBA00023018"/>
    </source>
</evidence>
<feature type="transmembrane region" description="Helical" evidence="11">
    <location>
        <begin position="138"/>
        <end position="158"/>
    </location>
</feature>
<evidence type="ECO:0000259" key="12">
    <source>
        <dbReference type="Pfam" id="PF01545"/>
    </source>
</evidence>
<evidence type="ECO:0000256" key="1">
    <source>
        <dbReference type="ARBA" id="ARBA00004146"/>
    </source>
</evidence>
<evidence type="ECO:0000256" key="9">
    <source>
        <dbReference type="ARBA" id="ARBA00023136"/>
    </source>
</evidence>
<dbReference type="PANTHER" id="PTHR31937:SF2">
    <property type="entry name" value="TRANSMEMBRANE PROTEIN 163"/>
    <property type="match status" value="1"/>
</dbReference>
<comment type="caution">
    <text evidence="13">The sequence shown here is derived from an EMBL/GenBank/DDBJ whole genome shotgun (WGS) entry which is preliminary data.</text>
</comment>
<keyword evidence="7 11" id="KW-1133">Transmembrane helix</keyword>
<keyword evidence="5" id="KW-0967">Endosome</keyword>
<sequence length="266" mass="29151">MLLRHTTIGKSPPQSPKLAATFKAEFSPTTGDNIFEKAPCVSFITDDTDTNKLETVTEVNERRKWRRAALAVAIASLMASLLFCAASLFGAATMGSSAVLASALDTLLAVLGSAVVIWRFSDDRNGSVGSKREKYGSIVFGVMFTVNGVISIVVSTFHLLDEHRPTDTNITWPALLCFSFVYLVLTILENWIYRQNKSSVLFTLFVDDAATSAIMFGLFISALLLDQIPSLWYLDHAVAIALALVLIATGLKIFVDIFVYNELPFH</sequence>
<dbReference type="InterPro" id="IPR026765">
    <property type="entry name" value="Tmem163"/>
</dbReference>
<feature type="transmembrane region" description="Helical" evidence="11">
    <location>
        <begin position="170"/>
        <end position="188"/>
    </location>
</feature>
<keyword evidence="4 11" id="KW-0812">Transmembrane</keyword>
<feature type="transmembrane region" description="Helical" evidence="11">
    <location>
        <begin position="68"/>
        <end position="92"/>
    </location>
</feature>